<reference evidence="9 10" key="1">
    <citation type="submission" date="2015-12" db="EMBL/GenBank/DDBJ databases">
        <title>Draft genome sequence of Moniliophthora roreri, the causal agent of frosty pod rot of cacao.</title>
        <authorList>
            <person name="Aime M.C."/>
            <person name="Diaz-Valderrama J.R."/>
            <person name="Kijpornyongpan T."/>
            <person name="Phillips-Mora W."/>
        </authorList>
    </citation>
    <scope>NUCLEOTIDE SEQUENCE [LARGE SCALE GENOMIC DNA]</scope>
    <source>
        <strain evidence="9 10">MCA 2952</strain>
    </source>
</reference>
<evidence type="ECO:0000256" key="3">
    <source>
        <dbReference type="ARBA" id="ARBA00023277"/>
    </source>
</evidence>
<dbReference type="AlphaFoldDB" id="A0A0W0F0Q3"/>
<dbReference type="PROSITE" id="PS51760">
    <property type="entry name" value="GH10_2"/>
    <property type="match status" value="1"/>
</dbReference>
<evidence type="ECO:0000256" key="4">
    <source>
        <dbReference type="ARBA" id="ARBA00023295"/>
    </source>
</evidence>
<dbReference type="InterPro" id="IPR044846">
    <property type="entry name" value="GH10"/>
</dbReference>
<dbReference type="Pfam" id="PF00331">
    <property type="entry name" value="Glyco_hydro_10"/>
    <property type="match status" value="1"/>
</dbReference>
<dbReference type="EC" id="3.2.1.8" evidence="7"/>
<dbReference type="SMART" id="SM00633">
    <property type="entry name" value="Glyco_10"/>
    <property type="match status" value="1"/>
</dbReference>
<evidence type="ECO:0000259" key="8">
    <source>
        <dbReference type="PROSITE" id="PS51760"/>
    </source>
</evidence>
<evidence type="ECO:0000256" key="2">
    <source>
        <dbReference type="ARBA" id="ARBA00022801"/>
    </source>
</evidence>
<name>A0A0W0F0Q3_MONRR</name>
<dbReference type="GO" id="GO:0031176">
    <property type="term" value="F:endo-1,4-beta-xylanase activity"/>
    <property type="evidence" value="ECO:0007669"/>
    <property type="project" value="UniProtKB-EC"/>
</dbReference>
<dbReference type="eggNOG" id="ENOG502QSCW">
    <property type="taxonomic scope" value="Eukaryota"/>
</dbReference>
<evidence type="ECO:0000313" key="10">
    <source>
        <dbReference type="Proteomes" id="UP000054988"/>
    </source>
</evidence>
<dbReference type="SUPFAM" id="SSF51445">
    <property type="entry name" value="(Trans)glycosidases"/>
    <property type="match status" value="1"/>
</dbReference>
<feature type="active site" description="Nucleophile" evidence="6">
    <location>
        <position position="114"/>
    </location>
</feature>
<evidence type="ECO:0000256" key="5">
    <source>
        <dbReference type="ARBA" id="ARBA00023326"/>
    </source>
</evidence>
<dbReference type="InterPro" id="IPR001000">
    <property type="entry name" value="GH10_dom"/>
</dbReference>
<dbReference type="InterPro" id="IPR031158">
    <property type="entry name" value="GH10_AS"/>
</dbReference>
<proteinExistence type="inferred from homology"/>
<gene>
    <name evidence="9" type="ORF">WG66_17546</name>
</gene>
<dbReference type="GO" id="GO:0000272">
    <property type="term" value="P:polysaccharide catabolic process"/>
    <property type="evidence" value="ECO:0007669"/>
    <property type="project" value="UniProtKB-KW"/>
</dbReference>
<evidence type="ECO:0000313" key="9">
    <source>
        <dbReference type="EMBL" id="KTB29877.1"/>
    </source>
</evidence>
<comment type="catalytic activity">
    <reaction evidence="7">
        <text>Endohydrolysis of (1-&gt;4)-beta-D-xylosidic linkages in xylans.</text>
        <dbReference type="EC" id="3.2.1.8"/>
    </reaction>
</comment>
<comment type="caution">
    <text evidence="9">The sequence shown here is derived from an EMBL/GenBank/DDBJ whole genome shotgun (WGS) entry which is preliminary data.</text>
</comment>
<keyword evidence="4 7" id="KW-0326">Glycosidase</keyword>
<sequence>MDHQWDVVNEIFNEDGSLRSSVFSRLMGQDFVTVAFQAARQADSTAKLYINDYNLDSNNAKVQGMVRLVNSVNSGNKLIDGIGTQAHLNAGGAGGVQAALTALAATGCEVAITELDIKGASANDYTTVLKACLNTPACVSITSWGVSDRDSWRSGDTPLLYDSNYQPKAAYNAVMSAM</sequence>
<evidence type="ECO:0000256" key="7">
    <source>
        <dbReference type="RuleBase" id="RU361174"/>
    </source>
</evidence>
<dbReference type="InterPro" id="IPR017853">
    <property type="entry name" value="GH"/>
</dbReference>
<evidence type="ECO:0000256" key="1">
    <source>
        <dbReference type="ARBA" id="ARBA00007495"/>
    </source>
</evidence>
<dbReference type="Proteomes" id="UP000054988">
    <property type="component" value="Unassembled WGS sequence"/>
</dbReference>
<keyword evidence="5 7" id="KW-0624">Polysaccharide degradation</keyword>
<dbReference type="PANTHER" id="PTHR31490:SF76">
    <property type="entry name" value="ENDO-1,4-BETA-XYLANASE C"/>
    <property type="match status" value="1"/>
</dbReference>
<dbReference type="PROSITE" id="PS00591">
    <property type="entry name" value="GH10_1"/>
    <property type="match status" value="1"/>
</dbReference>
<dbReference type="Gene3D" id="3.20.20.80">
    <property type="entry name" value="Glycosidases"/>
    <property type="match status" value="1"/>
</dbReference>
<keyword evidence="3 7" id="KW-0119">Carbohydrate metabolism</keyword>
<dbReference type="EMBL" id="LATX01002407">
    <property type="protein sequence ID" value="KTB29877.1"/>
    <property type="molecule type" value="Genomic_DNA"/>
</dbReference>
<dbReference type="PANTHER" id="PTHR31490">
    <property type="entry name" value="GLYCOSYL HYDROLASE"/>
    <property type="match status" value="1"/>
</dbReference>
<comment type="similarity">
    <text evidence="1 7">Belongs to the glycosyl hydrolase 10 (cellulase F) family.</text>
</comment>
<dbReference type="PRINTS" id="PR00134">
    <property type="entry name" value="GLHYDRLASE10"/>
</dbReference>
<protein>
    <recommendedName>
        <fullName evidence="7">Beta-xylanase</fullName>
        <ecNumber evidence="7">3.2.1.8</ecNumber>
    </recommendedName>
</protein>
<organism evidence="9 10">
    <name type="scientific">Moniliophthora roreri</name>
    <name type="common">Frosty pod rot fungus</name>
    <name type="synonym">Monilia roreri</name>
    <dbReference type="NCBI Taxonomy" id="221103"/>
    <lineage>
        <taxon>Eukaryota</taxon>
        <taxon>Fungi</taxon>
        <taxon>Dikarya</taxon>
        <taxon>Basidiomycota</taxon>
        <taxon>Agaricomycotina</taxon>
        <taxon>Agaricomycetes</taxon>
        <taxon>Agaricomycetidae</taxon>
        <taxon>Agaricales</taxon>
        <taxon>Marasmiineae</taxon>
        <taxon>Marasmiaceae</taxon>
        <taxon>Moniliophthora</taxon>
    </lineage>
</organism>
<keyword evidence="2 7" id="KW-0378">Hydrolase</keyword>
<feature type="domain" description="GH10" evidence="8">
    <location>
        <begin position="1"/>
        <end position="177"/>
    </location>
</feature>
<evidence type="ECO:0000256" key="6">
    <source>
        <dbReference type="PROSITE-ProRule" id="PRU10061"/>
    </source>
</evidence>
<accession>A0A0W0F0Q3</accession>